<evidence type="ECO:0000313" key="1">
    <source>
        <dbReference type="EMBL" id="GAF92589.1"/>
    </source>
</evidence>
<reference evidence="1" key="1">
    <citation type="journal article" date="2014" name="Front. Microbiol.">
        <title>High frequency of phylogenetically diverse reductive dehalogenase-homologous genes in deep subseafloor sedimentary metagenomes.</title>
        <authorList>
            <person name="Kawai M."/>
            <person name="Futagami T."/>
            <person name="Toyoda A."/>
            <person name="Takaki Y."/>
            <person name="Nishi S."/>
            <person name="Hori S."/>
            <person name="Arai W."/>
            <person name="Tsubouchi T."/>
            <person name="Morono Y."/>
            <person name="Uchiyama I."/>
            <person name="Ito T."/>
            <person name="Fujiyama A."/>
            <person name="Inagaki F."/>
            <person name="Takami H."/>
        </authorList>
    </citation>
    <scope>NUCLEOTIDE SEQUENCE</scope>
    <source>
        <strain evidence="1">Expedition CK06-06</strain>
    </source>
</reference>
<organism evidence="1">
    <name type="scientific">marine sediment metagenome</name>
    <dbReference type="NCBI Taxonomy" id="412755"/>
    <lineage>
        <taxon>unclassified sequences</taxon>
        <taxon>metagenomes</taxon>
        <taxon>ecological metagenomes</taxon>
    </lineage>
</organism>
<sequence length="183" mass="20290">MGWSPFRKTGLTYKDSRSFGGYTLITAIGGDAVYLLSENGLVVHHWKVPDFQPGYGYLLPGGNLLVRGTPLVETGVGIGQPAGETDILLELDWQSKEVWRWEHESFHHDMCRMPNGNTLVLIWEKLPEELAKKVKGALPPEKEKQVKSDEDFLSFILGGIGVGGRPRIEGMLVDAVWEINTSG</sequence>
<feature type="non-terminal residue" evidence="1">
    <location>
        <position position="183"/>
    </location>
</feature>
<protein>
    <submittedName>
        <fullName evidence="1">Uncharacterized protein</fullName>
    </submittedName>
</protein>
<gene>
    <name evidence="1" type="ORF">S01H1_29746</name>
</gene>
<comment type="caution">
    <text evidence="1">The sequence shown here is derived from an EMBL/GenBank/DDBJ whole genome shotgun (WGS) entry which is preliminary data.</text>
</comment>
<name>X0TH77_9ZZZZ</name>
<accession>X0TH77</accession>
<dbReference type="AlphaFoldDB" id="X0TH77"/>
<proteinExistence type="predicted"/>
<dbReference type="EMBL" id="BARS01018270">
    <property type="protein sequence ID" value="GAF92589.1"/>
    <property type="molecule type" value="Genomic_DNA"/>
</dbReference>